<proteinExistence type="predicted"/>
<organism evidence="2 3">
    <name type="scientific">Pseudanabaena mucicola FACHB-723</name>
    <dbReference type="NCBI Taxonomy" id="2692860"/>
    <lineage>
        <taxon>Bacteria</taxon>
        <taxon>Bacillati</taxon>
        <taxon>Cyanobacteriota</taxon>
        <taxon>Cyanophyceae</taxon>
        <taxon>Pseudanabaenales</taxon>
        <taxon>Pseudanabaenaceae</taxon>
        <taxon>Pseudanabaena</taxon>
    </lineage>
</organism>
<evidence type="ECO:0000313" key="2">
    <source>
        <dbReference type="EMBL" id="MBD2189895.1"/>
    </source>
</evidence>
<dbReference type="Proteomes" id="UP000642094">
    <property type="component" value="Unassembled WGS sequence"/>
</dbReference>
<evidence type="ECO:0000256" key="1">
    <source>
        <dbReference type="SAM" id="Phobius"/>
    </source>
</evidence>
<feature type="transmembrane region" description="Helical" evidence="1">
    <location>
        <begin position="56"/>
        <end position="74"/>
    </location>
</feature>
<reference evidence="2 3" key="1">
    <citation type="journal article" date="2020" name="ISME J.">
        <title>Comparative genomics reveals insights into cyanobacterial evolution and habitat adaptation.</title>
        <authorList>
            <person name="Chen M.Y."/>
            <person name="Teng W.K."/>
            <person name="Zhao L."/>
            <person name="Hu C.X."/>
            <person name="Zhou Y.K."/>
            <person name="Han B.P."/>
            <person name="Song L.R."/>
            <person name="Shu W.S."/>
        </authorList>
    </citation>
    <scope>NUCLEOTIDE SEQUENCE [LARGE SCALE GENOMIC DNA]</scope>
    <source>
        <strain evidence="2 3">FACHB-723</strain>
    </source>
</reference>
<keyword evidence="1" id="KW-0472">Membrane</keyword>
<dbReference type="EMBL" id="JACJQB010000059">
    <property type="protein sequence ID" value="MBD2189895.1"/>
    <property type="molecule type" value="Genomic_DNA"/>
</dbReference>
<sequence>MPSNYTIKDYSLRDADYYMARIPEAIIEKLSTEEHKNLKDVISSALPKPSPKLIDLRFVINLIFARYFFVLLIGKDRYKKWRKVQDIAAPHYTSPYHTHPFTKIAHRVMALLLFFAINLLVSGLIISFVYLILSFLGIHLFGNHLNTALLC</sequence>
<evidence type="ECO:0008006" key="4">
    <source>
        <dbReference type="Google" id="ProtNLM"/>
    </source>
</evidence>
<keyword evidence="1" id="KW-1133">Transmembrane helix</keyword>
<evidence type="ECO:0000313" key="3">
    <source>
        <dbReference type="Proteomes" id="UP000642094"/>
    </source>
</evidence>
<keyword evidence="1" id="KW-0812">Transmembrane</keyword>
<comment type="caution">
    <text evidence="2">The sequence shown here is derived from an EMBL/GenBank/DDBJ whole genome shotgun (WGS) entry which is preliminary data.</text>
</comment>
<accession>A0ABR8A1A4</accession>
<gene>
    <name evidence="2" type="ORF">H6F41_17325</name>
</gene>
<feature type="transmembrane region" description="Helical" evidence="1">
    <location>
        <begin position="108"/>
        <end position="133"/>
    </location>
</feature>
<protein>
    <recommendedName>
        <fullName evidence="4">PRA1 family protein</fullName>
    </recommendedName>
</protein>
<keyword evidence="3" id="KW-1185">Reference proteome</keyword>
<name>A0ABR8A1A4_9CYAN</name>